<organism evidence="1">
    <name type="scientific">marine sediment metagenome</name>
    <dbReference type="NCBI Taxonomy" id="412755"/>
    <lineage>
        <taxon>unclassified sequences</taxon>
        <taxon>metagenomes</taxon>
        <taxon>ecological metagenomes</taxon>
    </lineage>
</organism>
<sequence>MAESVIQTVEEYPEPPKRKCYECGNMLPLTEFYRDKSRKEGRRYLCKKCDKKDSKKFYRNRSEYFKRYKDENRDHILLKARECNFLNSTGARTGGYLRGTGICVFCGEIEPFLLELHHPFGPEHPFKIHECANCHRLQHRFPAMLEVTL</sequence>
<protein>
    <submittedName>
        <fullName evidence="1">Uncharacterized protein</fullName>
    </submittedName>
</protein>
<dbReference type="AlphaFoldDB" id="X1MNA7"/>
<proteinExistence type="predicted"/>
<dbReference type="EMBL" id="BARV01009446">
    <property type="protein sequence ID" value="GAI16170.1"/>
    <property type="molecule type" value="Genomic_DNA"/>
</dbReference>
<name>X1MNA7_9ZZZZ</name>
<gene>
    <name evidence="1" type="ORF">S06H3_18627</name>
</gene>
<comment type="caution">
    <text evidence="1">The sequence shown here is derived from an EMBL/GenBank/DDBJ whole genome shotgun (WGS) entry which is preliminary data.</text>
</comment>
<accession>X1MNA7</accession>
<evidence type="ECO:0000313" key="1">
    <source>
        <dbReference type="EMBL" id="GAI16170.1"/>
    </source>
</evidence>
<reference evidence="1" key="1">
    <citation type="journal article" date="2014" name="Front. Microbiol.">
        <title>High frequency of phylogenetically diverse reductive dehalogenase-homologous genes in deep subseafloor sedimentary metagenomes.</title>
        <authorList>
            <person name="Kawai M."/>
            <person name="Futagami T."/>
            <person name="Toyoda A."/>
            <person name="Takaki Y."/>
            <person name="Nishi S."/>
            <person name="Hori S."/>
            <person name="Arai W."/>
            <person name="Tsubouchi T."/>
            <person name="Morono Y."/>
            <person name="Uchiyama I."/>
            <person name="Ito T."/>
            <person name="Fujiyama A."/>
            <person name="Inagaki F."/>
            <person name="Takami H."/>
        </authorList>
    </citation>
    <scope>NUCLEOTIDE SEQUENCE</scope>
    <source>
        <strain evidence="1">Expedition CK06-06</strain>
    </source>
</reference>